<dbReference type="EMBL" id="RCMK01000062">
    <property type="protein sequence ID" value="KAG2950894.1"/>
    <property type="molecule type" value="Genomic_DNA"/>
</dbReference>
<dbReference type="Proteomes" id="UP000697107">
    <property type="component" value="Unassembled WGS sequence"/>
</dbReference>
<evidence type="ECO:0000313" key="6">
    <source>
        <dbReference type="EMBL" id="KAG2950894.1"/>
    </source>
</evidence>
<dbReference type="InterPro" id="IPR019734">
    <property type="entry name" value="TPR_rpt"/>
</dbReference>
<evidence type="ECO:0000313" key="5">
    <source>
        <dbReference type="EMBL" id="KAG2941705.1"/>
    </source>
</evidence>
<dbReference type="Gene3D" id="2.60.40.790">
    <property type="match status" value="1"/>
</dbReference>
<evidence type="ECO:0000259" key="3">
    <source>
        <dbReference type="PROSITE" id="PS51203"/>
    </source>
</evidence>
<feature type="compositionally biased region" description="Basic and acidic residues" evidence="2">
    <location>
        <begin position="639"/>
        <end position="652"/>
    </location>
</feature>
<protein>
    <recommendedName>
        <fullName evidence="3">CS domain-containing protein</fullName>
    </recommendedName>
</protein>
<evidence type="ECO:0000313" key="9">
    <source>
        <dbReference type="EMBL" id="RAW38286.1"/>
    </source>
</evidence>
<organism evidence="9 10">
    <name type="scientific">Phytophthora cactorum</name>
    <dbReference type="NCBI Taxonomy" id="29920"/>
    <lineage>
        <taxon>Eukaryota</taxon>
        <taxon>Sar</taxon>
        <taxon>Stramenopiles</taxon>
        <taxon>Oomycota</taxon>
        <taxon>Peronosporomycetes</taxon>
        <taxon>Peronosporales</taxon>
        <taxon>Peronosporaceae</taxon>
        <taxon>Phytophthora</taxon>
    </lineage>
</organism>
<comment type="caution">
    <text evidence="9">The sequence shown here is derived from an EMBL/GenBank/DDBJ whole genome shotgun (WGS) entry which is preliminary data.</text>
</comment>
<dbReference type="AlphaFoldDB" id="A0A329SQU2"/>
<dbReference type="PROSITE" id="PS50005">
    <property type="entry name" value="TPR"/>
    <property type="match status" value="1"/>
</dbReference>
<dbReference type="EMBL" id="JAENGZ010000079">
    <property type="protein sequence ID" value="KAG6970187.1"/>
    <property type="molecule type" value="Genomic_DNA"/>
</dbReference>
<dbReference type="InterPro" id="IPR011990">
    <property type="entry name" value="TPR-like_helical_dom_sf"/>
</dbReference>
<dbReference type="PANTHER" id="PTHR46492:SF1">
    <property type="entry name" value="DYNEIN AXONEMAL ASSEMBLY FACTOR 4"/>
    <property type="match status" value="1"/>
</dbReference>
<dbReference type="VEuPathDB" id="FungiDB:PC110_g5474"/>
<dbReference type="Pfam" id="PF13181">
    <property type="entry name" value="TPR_8"/>
    <property type="match status" value="1"/>
</dbReference>
<evidence type="ECO:0000313" key="10">
    <source>
        <dbReference type="Proteomes" id="UP000251314"/>
    </source>
</evidence>
<dbReference type="EMBL" id="RCMI01000024">
    <property type="protein sequence ID" value="KAG2941705.1"/>
    <property type="molecule type" value="Genomic_DNA"/>
</dbReference>
<accession>A0A329SQU2</accession>
<dbReference type="InterPro" id="IPR052004">
    <property type="entry name" value="Dynein_assembly_factor_4"/>
</dbReference>
<feature type="compositionally biased region" description="Basic and acidic residues" evidence="2">
    <location>
        <begin position="98"/>
        <end position="130"/>
    </location>
</feature>
<dbReference type="PROSITE" id="PS51203">
    <property type="entry name" value="CS"/>
    <property type="match status" value="1"/>
</dbReference>
<reference evidence="8" key="3">
    <citation type="submission" date="2021-01" db="EMBL/GenBank/DDBJ databases">
        <title>Phytophthora aleatoria, a newly-described species from Pinus radiata is distinct from Phytophthora cactorum isolates based on comparative genomics.</title>
        <authorList>
            <person name="Mcdougal R."/>
            <person name="Panda P."/>
            <person name="Williams N."/>
            <person name="Studholme D.J."/>
        </authorList>
    </citation>
    <scope>NUCLEOTIDE SEQUENCE</scope>
    <source>
        <strain evidence="8">NZFS 3830</strain>
    </source>
</reference>
<dbReference type="OrthoDB" id="348005at2759"/>
<sequence>MPLVPRYTWEEDASSLALGVHLPGTALRNIDIYVSDLVVKVNAAPYVLLLDLQDAVDDASAVVKSIPASNLLRLSLKKQENRVWKQLEYQGSKAVLRERRDASMERKRASETALSEKRKEKRHQEEKETLRAQMAVDDTNRQILTDLKAEEKESEERRLYESFRDLQVQKQKKTQRTKDRDGASSSNQEDTQATGIKSPQKDEDSLPTSDKSKKKVSFAAPHESDGIFDSKDNQEEEIIELTEDGSFDIPGAAKPKTQVDEQIAAATDNQRADPCSSFRDEAIEEDYEDDTPEQQEETELPPPRQCVQSEIRFTPRVFPTPSRESKAAEEEDWLLKNRKHINKHQGLNRTSEYDISETDPMWLKAKGDDFFHSKDFRSATNAYAEAISATPSDNTDLIATCLSNRAACLLQIGEFEECISDCSKALSYLPDTRDKDENSSVLKHYRLKLKLFVRRGTAYCRVGQYSQAKADYGVACSMDNQNPQLRDDFMELVAMEKAQELKQSGDSIFREGKDLEKAIQMYSDSLQLNPLSIACLSNRAACYLMQHRAEECVEDCSRALELLQQDSTSMGTSGQEHGLAFFSFGPAAGSSQRRAWVVKTLVRRGAAYLSLRDLDKAEQDFAASVELDPSNEALKADLAKAQSERKQNEAKLHAQPTPLKA</sequence>
<dbReference type="Proteomes" id="UP000735874">
    <property type="component" value="Unassembled WGS sequence"/>
</dbReference>
<dbReference type="Proteomes" id="UP000736787">
    <property type="component" value="Unassembled WGS sequence"/>
</dbReference>
<feature type="compositionally biased region" description="Basic and acidic residues" evidence="2">
    <location>
        <begin position="222"/>
        <end position="233"/>
    </location>
</feature>
<feature type="repeat" description="TPR" evidence="1">
    <location>
        <begin position="598"/>
        <end position="631"/>
    </location>
</feature>
<keyword evidence="1" id="KW-0802">TPR repeat</keyword>
<evidence type="ECO:0000256" key="2">
    <source>
        <dbReference type="SAM" id="MobiDB-lite"/>
    </source>
</evidence>
<dbReference type="GO" id="GO:0036158">
    <property type="term" value="P:outer dynein arm assembly"/>
    <property type="evidence" value="ECO:0007669"/>
    <property type="project" value="TreeGrafter"/>
</dbReference>
<feature type="region of interest" description="Disordered" evidence="2">
    <location>
        <begin position="98"/>
        <end position="276"/>
    </location>
</feature>
<reference evidence="9 10" key="1">
    <citation type="submission" date="2018-01" db="EMBL/GenBank/DDBJ databases">
        <title>Draft genome of the strawberry crown rot pathogen Phytophthora cactorum.</title>
        <authorList>
            <person name="Armitage A.D."/>
            <person name="Lysoe E."/>
            <person name="Nellist C.F."/>
            <person name="Harrison R.J."/>
            <person name="Brurberg M.B."/>
        </authorList>
    </citation>
    <scope>NUCLEOTIDE SEQUENCE [LARGE SCALE GENOMIC DNA]</scope>
    <source>
        <strain evidence="9 10">10300</strain>
    </source>
</reference>
<dbReference type="PANTHER" id="PTHR46492">
    <property type="entry name" value="DYNEIN ASSEMBLY FACTOR 4, AXONEMAL"/>
    <property type="match status" value="1"/>
</dbReference>
<feature type="compositionally biased region" description="Basic and acidic residues" evidence="2">
    <location>
        <begin position="147"/>
        <end position="164"/>
    </location>
</feature>
<feature type="region of interest" description="Disordered" evidence="2">
    <location>
        <begin position="639"/>
        <end position="661"/>
    </location>
</feature>
<proteinExistence type="predicted"/>
<dbReference type="Proteomes" id="UP000688947">
    <property type="component" value="Unassembled WGS sequence"/>
</dbReference>
<dbReference type="GO" id="GO:0003341">
    <property type="term" value="P:cilium movement"/>
    <property type="evidence" value="ECO:0007669"/>
    <property type="project" value="TreeGrafter"/>
</dbReference>
<dbReference type="InterPro" id="IPR008978">
    <property type="entry name" value="HSP20-like_chaperone"/>
</dbReference>
<dbReference type="EMBL" id="RCML01000021">
    <property type="protein sequence ID" value="KAG2997891.1"/>
    <property type="molecule type" value="Genomic_DNA"/>
</dbReference>
<dbReference type="Gene3D" id="1.25.40.10">
    <property type="entry name" value="Tetratricopeptide repeat domain"/>
    <property type="match status" value="2"/>
</dbReference>
<keyword evidence="10" id="KW-1185">Reference proteome</keyword>
<dbReference type="SUPFAM" id="SSF49764">
    <property type="entry name" value="HSP20-like chaperones"/>
    <property type="match status" value="1"/>
</dbReference>
<dbReference type="Proteomes" id="UP000251314">
    <property type="component" value="Unassembled WGS sequence"/>
</dbReference>
<evidence type="ECO:0000313" key="7">
    <source>
        <dbReference type="EMBL" id="KAG2997891.1"/>
    </source>
</evidence>
<dbReference type="GO" id="GO:0036159">
    <property type="term" value="P:inner dynein arm assembly"/>
    <property type="evidence" value="ECO:0007669"/>
    <property type="project" value="TreeGrafter"/>
</dbReference>
<dbReference type="SMART" id="SM00028">
    <property type="entry name" value="TPR"/>
    <property type="match status" value="5"/>
</dbReference>
<reference evidence="4" key="2">
    <citation type="submission" date="2018-10" db="EMBL/GenBank/DDBJ databases">
        <title>Effector identification in a new, highly contiguous assembly of the strawberry crown rot pathogen Phytophthora cactorum.</title>
        <authorList>
            <person name="Armitage A.D."/>
            <person name="Nellist C.F."/>
            <person name="Bates H."/>
            <person name="Vickerstaff R.J."/>
            <person name="Harrison R.J."/>
        </authorList>
    </citation>
    <scope>NUCLEOTIDE SEQUENCE</scope>
    <source>
        <strain evidence="4">15-7</strain>
        <strain evidence="5">4032</strain>
        <strain evidence="6">4040</strain>
        <strain evidence="7">P415</strain>
    </source>
</reference>
<name>A0A329SQU2_9STRA</name>
<dbReference type="InterPro" id="IPR007052">
    <property type="entry name" value="CS_dom"/>
</dbReference>
<evidence type="ECO:0000313" key="8">
    <source>
        <dbReference type="EMBL" id="KAG6970187.1"/>
    </source>
</evidence>
<dbReference type="Proteomes" id="UP000774804">
    <property type="component" value="Unassembled WGS sequence"/>
</dbReference>
<evidence type="ECO:0000256" key="1">
    <source>
        <dbReference type="PROSITE-ProRule" id="PRU00339"/>
    </source>
</evidence>
<dbReference type="EMBL" id="MJFZ01000092">
    <property type="protein sequence ID" value="RAW38286.1"/>
    <property type="molecule type" value="Genomic_DNA"/>
</dbReference>
<feature type="domain" description="CS" evidence="3">
    <location>
        <begin position="2"/>
        <end position="88"/>
    </location>
</feature>
<dbReference type="EMBL" id="RCMG01000064">
    <property type="protein sequence ID" value="KAG2865172.1"/>
    <property type="molecule type" value="Genomic_DNA"/>
</dbReference>
<evidence type="ECO:0000313" key="4">
    <source>
        <dbReference type="EMBL" id="KAG2865172.1"/>
    </source>
</evidence>
<feature type="compositionally biased region" description="Polar residues" evidence="2">
    <location>
        <begin position="183"/>
        <end position="197"/>
    </location>
</feature>
<dbReference type="SUPFAM" id="SSF48452">
    <property type="entry name" value="TPR-like"/>
    <property type="match status" value="2"/>
</dbReference>
<feature type="compositionally biased region" description="Acidic residues" evidence="2">
    <location>
        <begin position="234"/>
        <end position="246"/>
    </location>
</feature>
<dbReference type="STRING" id="29920.A0A329SQU2"/>
<gene>
    <name evidence="8" type="ORF">JG687_00002776</name>
    <name evidence="9" type="ORF">PC110_g5474</name>
    <name evidence="4" type="ORF">PC113_g3951</name>
    <name evidence="5" type="ORF">PC115_g1794</name>
    <name evidence="6" type="ORF">PC117_g4083</name>
    <name evidence="7" type="ORF">PC118_g1627</name>
</gene>